<dbReference type="AlphaFoldDB" id="A0A146K9A7"/>
<proteinExistence type="predicted"/>
<dbReference type="InterPro" id="IPR026906">
    <property type="entry name" value="LRR_5"/>
</dbReference>
<accession>A0A146K9A7</accession>
<dbReference type="EMBL" id="GDID01004281">
    <property type="protein sequence ID" value="JAP92325.1"/>
    <property type="molecule type" value="Transcribed_RNA"/>
</dbReference>
<name>A0A146K9A7_9EUKA</name>
<reference evidence="1" key="1">
    <citation type="submission" date="2015-07" db="EMBL/GenBank/DDBJ databases">
        <title>Adaptation to a free-living lifestyle via gene acquisitions in the diplomonad Trepomonas sp. PC1.</title>
        <authorList>
            <person name="Xu F."/>
            <person name="Jerlstrom-Hultqvist J."/>
            <person name="Kolisko M."/>
            <person name="Simpson A.G.B."/>
            <person name="Roger A.J."/>
            <person name="Svard S.G."/>
            <person name="Andersson J.O."/>
        </authorList>
    </citation>
    <scope>NUCLEOTIDE SEQUENCE</scope>
    <source>
        <strain evidence="1">PC1</strain>
    </source>
</reference>
<feature type="non-terminal residue" evidence="1">
    <location>
        <position position="385"/>
    </location>
</feature>
<dbReference type="Pfam" id="PF13306">
    <property type="entry name" value="LRR_5"/>
    <property type="match status" value="1"/>
</dbReference>
<protein>
    <submittedName>
        <fullName evidence="1">Leucine rich repeats-containing protein</fullName>
    </submittedName>
</protein>
<feature type="non-terminal residue" evidence="1">
    <location>
        <position position="1"/>
    </location>
</feature>
<evidence type="ECO:0000313" key="1">
    <source>
        <dbReference type="EMBL" id="JAP92325.1"/>
    </source>
</evidence>
<dbReference type="SUPFAM" id="SSF52058">
    <property type="entry name" value="L domain-like"/>
    <property type="match status" value="1"/>
</dbReference>
<sequence>LSYTTSQQAKECQIINKCLFLKRNQYEQEKFKNRRGFTYVFSESLESTSQGMFQCCQVTKMFCPNLKTLWFNSISKCPIIQLYLPSLLQIFMRNFDSTSKLQTQQMPKVQSIWRQNFQENPHLTNIDFPELHIICQSVFSKCKNIVKLTLPKLVDCSGFEYCSGLNELDLPNLERVGGFQNCININRLIFPKLKCLLPYAFFGCYSLRQVYLQNVTQMDITCFGNCKLDCLNLPQLTNITYTPDFLQNEMFHWTLQQELENIKICNVEQFIFQKEIRIKHLIFRDFEPKKLFKLFKSVPFNLLICDSDEMEEVEEEEEEEDWTDWEDQHNINDCTLCNGGLKTCFNRLQLMRTYLTNAKAQLKQTKQINIYIKQKNDRKQQINNV</sequence>
<organism evidence="1">
    <name type="scientific">Trepomonas sp. PC1</name>
    <dbReference type="NCBI Taxonomy" id="1076344"/>
    <lineage>
        <taxon>Eukaryota</taxon>
        <taxon>Metamonada</taxon>
        <taxon>Diplomonadida</taxon>
        <taxon>Hexamitidae</taxon>
        <taxon>Hexamitinae</taxon>
        <taxon>Trepomonas</taxon>
    </lineage>
</organism>
<dbReference type="Gene3D" id="3.80.10.10">
    <property type="entry name" value="Ribonuclease Inhibitor"/>
    <property type="match status" value="1"/>
</dbReference>
<gene>
    <name evidence="1" type="ORF">TPC1_15770</name>
</gene>
<dbReference type="InterPro" id="IPR032675">
    <property type="entry name" value="LRR_dom_sf"/>
</dbReference>